<dbReference type="Gene3D" id="3.30.429.10">
    <property type="entry name" value="Macrophage Migration Inhibitory Factor"/>
    <property type="match status" value="2"/>
</dbReference>
<dbReference type="EC" id="5.3.2.6" evidence="1"/>
<keyword evidence="2" id="KW-1185">Reference proteome</keyword>
<dbReference type="SUPFAM" id="SSF55331">
    <property type="entry name" value="Tautomerase/MIF"/>
    <property type="match status" value="1"/>
</dbReference>
<dbReference type="GO" id="GO:0016853">
    <property type="term" value="F:isomerase activity"/>
    <property type="evidence" value="ECO:0007669"/>
    <property type="project" value="UniProtKB-KW"/>
</dbReference>
<evidence type="ECO:0000313" key="2">
    <source>
        <dbReference type="Proteomes" id="UP001180487"/>
    </source>
</evidence>
<dbReference type="InterPro" id="IPR014347">
    <property type="entry name" value="Tautomerase/MIF_sf"/>
</dbReference>
<comment type="caution">
    <text evidence="1">The sequence shown here is derived from an EMBL/GenBank/DDBJ whole genome shotgun (WGS) entry which is preliminary data.</text>
</comment>
<dbReference type="PANTHER" id="PTHR35530">
    <property type="entry name" value="TAUTOMERASE-RELATED"/>
    <property type="match status" value="1"/>
</dbReference>
<accession>A0ABU2CA23</accession>
<gene>
    <name evidence="1" type="ORF">J2X19_002852</name>
</gene>
<dbReference type="PANTHER" id="PTHR35530:SF1">
    <property type="entry name" value="2-HYDROXYMUCONATE TAUTOMERASE"/>
    <property type="match status" value="1"/>
</dbReference>
<proteinExistence type="predicted"/>
<name>A0ABU2CA23_9BURK</name>
<keyword evidence="1" id="KW-0413">Isomerase</keyword>
<reference evidence="1 2" key="1">
    <citation type="submission" date="2023-07" db="EMBL/GenBank/DDBJ databases">
        <title>Sorghum-associated microbial communities from plants grown in Nebraska, USA.</title>
        <authorList>
            <person name="Schachtman D."/>
        </authorList>
    </citation>
    <scope>NUCLEOTIDE SEQUENCE [LARGE SCALE GENOMIC DNA]</scope>
    <source>
        <strain evidence="1 2">BE313</strain>
    </source>
</reference>
<dbReference type="RefSeq" id="WP_310374089.1">
    <property type="nucleotide sequence ID" value="NZ_JAVDXT010000002.1"/>
</dbReference>
<sequence length="135" mass="14743">MPYLHIQLSLPASAAVASEVGALLTDLTASILQKKHELTAVSVEFVDPHYWFIGGASLASQQLRSFYLQIQVTTGTNTKDEKARYVAQVFAGLESLLGPLAPASYVVVQEVPADAWGYQGRTQEYRYVQALPASR</sequence>
<evidence type="ECO:0000313" key="1">
    <source>
        <dbReference type="EMBL" id="MDR7378173.1"/>
    </source>
</evidence>
<protein>
    <submittedName>
        <fullName evidence="1">4-oxalocrotonate tautomerase</fullName>
        <ecNumber evidence="1">5.3.2.6</ecNumber>
    </submittedName>
</protein>
<organism evidence="1 2">
    <name type="scientific">Rhodoferax ferrireducens</name>
    <dbReference type="NCBI Taxonomy" id="192843"/>
    <lineage>
        <taxon>Bacteria</taxon>
        <taxon>Pseudomonadati</taxon>
        <taxon>Pseudomonadota</taxon>
        <taxon>Betaproteobacteria</taxon>
        <taxon>Burkholderiales</taxon>
        <taxon>Comamonadaceae</taxon>
        <taxon>Rhodoferax</taxon>
    </lineage>
</organism>
<dbReference type="EMBL" id="JAVDXT010000002">
    <property type="protein sequence ID" value="MDR7378173.1"/>
    <property type="molecule type" value="Genomic_DNA"/>
</dbReference>
<dbReference type="Proteomes" id="UP001180487">
    <property type="component" value="Unassembled WGS sequence"/>
</dbReference>